<dbReference type="AlphaFoldDB" id="A0A1G6RYS7"/>
<dbReference type="EMBL" id="LT629688">
    <property type="protein sequence ID" value="SDD09107.1"/>
    <property type="molecule type" value="Genomic_DNA"/>
</dbReference>
<sequence length="96" mass="10271">MSWTEQDRADFEQAMDESLAEAVSPPVPFDDATPHECAEAVRSVLGVDVGPGRLAGLTEQDLTALAAGFGTWFASSPPSVAQVRRGVESTLRRWPA</sequence>
<dbReference type="STRING" id="675864.SAMN04489747_0144"/>
<feature type="region of interest" description="Disordered" evidence="1">
    <location>
        <begin position="1"/>
        <end position="33"/>
    </location>
</feature>
<evidence type="ECO:0000256" key="1">
    <source>
        <dbReference type="SAM" id="MobiDB-lite"/>
    </source>
</evidence>
<evidence type="ECO:0000313" key="3">
    <source>
        <dbReference type="Proteomes" id="UP000198546"/>
    </source>
</evidence>
<dbReference type="OrthoDB" id="8453046at2"/>
<dbReference type="Proteomes" id="UP000198546">
    <property type="component" value="Chromosome i"/>
</dbReference>
<reference evidence="2 3" key="1">
    <citation type="submission" date="2016-10" db="EMBL/GenBank/DDBJ databases">
        <authorList>
            <person name="de Groot N.N."/>
        </authorList>
    </citation>
    <scope>NUCLEOTIDE SEQUENCE [LARGE SCALE GENOMIC DNA]</scope>
    <source>
        <strain evidence="2 3">MON 2.2</strain>
    </source>
</reference>
<dbReference type="RefSeq" id="WP_090589666.1">
    <property type="nucleotide sequence ID" value="NZ_LT629688.1"/>
</dbReference>
<evidence type="ECO:0000313" key="2">
    <source>
        <dbReference type="EMBL" id="SDD09107.1"/>
    </source>
</evidence>
<gene>
    <name evidence="2" type="ORF">SAMN04489747_0144</name>
</gene>
<accession>A0A1G6RYS7</accession>
<keyword evidence="3" id="KW-1185">Reference proteome</keyword>
<organism evidence="2 3">
    <name type="scientific">Auraticoccus monumenti</name>
    <dbReference type="NCBI Taxonomy" id="675864"/>
    <lineage>
        <taxon>Bacteria</taxon>
        <taxon>Bacillati</taxon>
        <taxon>Actinomycetota</taxon>
        <taxon>Actinomycetes</taxon>
        <taxon>Propionibacteriales</taxon>
        <taxon>Propionibacteriaceae</taxon>
        <taxon>Auraticoccus</taxon>
    </lineage>
</organism>
<protein>
    <submittedName>
        <fullName evidence="2">Uncharacterized protein</fullName>
    </submittedName>
</protein>
<feature type="compositionally biased region" description="Basic and acidic residues" evidence="1">
    <location>
        <begin position="1"/>
        <end position="11"/>
    </location>
</feature>
<proteinExistence type="predicted"/>
<name>A0A1G6RYS7_9ACTN</name>